<feature type="region of interest" description="Disordered" evidence="1">
    <location>
        <begin position="1"/>
        <end position="100"/>
    </location>
</feature>
<dbReference type="Proteomes" id="UP000299102">
    <property type="component" value="Unassembled WGS sequence"/>
</dbReference>
<gene>
    <name evidence="2" type="ORF">EVAR_65170_1</name>
</gene>
<sequence>MTVNNGYNFSPRKRENAARCANGSRRDGGAPAVRRRPPAAKSASARREYRRKRAKNAQTTSRLVRATGGSNSGDESGDRSDDFYSFTERGRTARVSADGA</sequence>
<name>A0A4C1ZKV1_EUMVA</name>
<evidence type="ECO:0000313" key="3">
    <source>
        <dbReference type="Proteomes" id="UP000299102"/>
    </source>
</evidence>
<proteinExistence type="predicted"/>
<dbReference type="AlphaFoldDB" id="A0A4C1ZKV1"/>
<comment type="caution">
    <text evidence="2">The sequence shown here is derived from an EMBL/GenBank/DDBJ whole genome shotgun (WGS) entry which is preliminary data.</text>
</comment>
<dbReference type="EMBL" id="BGZK01001869">
    <property type="protein sequence ID" value="GBP87549.1"/>
    <property type="molecule type" value="Genomic_DNA"/>
</dbReference>
<reference evidence="2 3" key="1">
    <citation type="journal article" date="2019" name="Commun. Biol.">
        <title>The bagworm genome reveals a unique fibroin gene that provides high tensile strength.</title>
        <authorList>
            <person name="Kono N."/>
            <person name="Nakamura H."/>
            <person name="Ohtoshi R."/>
            <person name="Tomita M."/>
            <person name="Numata K."/>
            <person name="Arakawa K."/>
        </authorList>
    </citation>
    <scope>NUCLEOTIDE SEQUENCE [LARGE SCALE GENOMIC DNA]</scope>
</reference>
<protein>
    <submittedName>
        <fullName evidence="2">Uncharacterized protein</fullName>
    </submittedName>
</protein>
<evidence type="ECO:0000313" key="2">
    <source>
        <dbReference type="EMBL" id="GBP87549.1"/>
    </source>
</evidence>
<keyword evidence="3" id="KW-1185">Reference proteome</keyword>
<feature type="compositionally biased region" description="Polar residues" evidence="1">
    <location>
        <begin position="56"/>
        <end position="74"/>
    </location>
</feature>
<organism evidence="2 3">
    <name type="scientific">Eumeta variegata</name>
    <name type="common">Bagworm moth</name>
    <name type="synonym">Eumeta japonica</name>
    <dbReference type="NCBI Taxonomy" id="151549"/>
    <lineage>
        <taxon>Eukaryota</taxon>
        <taxon>Metazoa</taxon>
        <taxon>Ecdysozoa</taxon>
        <taxon>Arthropoda</taxon>
        <taxon>Hexapoda</taxon>
        <taxon>Insecta</taxon>
        <taxon>Pterygota</taxon>
        <taxon>Neoptera</taxon>
        <taxon>Endopterygota</taxon>
        <taxon>Lepidoptera</taxon>
        <taxon>Glossata</taxon>
        <taxon>Ditrysia</taxon>
        <taxon>Tineoidea</taxon>
        <taxon>Psychidae</taxon>
        <taxon>Oiketicinae</taxon>
        <taxon>Eumeta</taxon>
    </lineage>
</organism>
<accession>A0A4C1ZKV1</accession>
<evidence type="ECO:0000256" key="1">
    <source>
        <dbReference type="SAM" id="MobiDB-lite"/>
    </source>
</evidence>